<gene>
    <name evidence="2" type="ORF">ACFYKX_05860</name>
</gene>
<evidence type="ECO:0000256" key="1">
    <source>
        <dbReference type="SAM" id="MobiDB-lite"/>
    </source>
</evidence>
<keyword evidence="3" id="KW-1185">Reference proteome</keyword>
<comment type="caution">
    <text evidence="2">The sequence shown here is derived from an EMBL/GenBank/DDBJ whole genome shotgun (WGS) entry which is preliminary data.</text>
</comment>
<feature type="region of interest" description="Disordered" evidence="1">
    <location>
        <begin position="1"/>
        <end position="31"/>
    </location>
</feature>
<name>A0ABW6K8T5_9BACI</name>
<evidence type="ECO:0000313" key="2">
    <source>
        <dbReference type="EMBL" id="MFE8700149.1"/>
    </source>
</evidence>
<dbReference type="RefSeq" id="WP_389358956.1">
    <property type="nucleotide sequence ID" value="NZ_JBIACK010000001.1"/>
</dbReference>
<evidence type="ECO:0000313" key="3">
    <source>
        <dbReference type="Proteomes" id="UP001601059"/>
    </source>
</evidence>
<protein>
    <submittedName>
        <fullName evidence="2">Uncharacterized protein</fullName>
    </submittedName>
</protein>
<organism evidence="2 3">
    <name type="scientific">Cytobacillus spartinae</name>
    <dbReference type="NCBI Taxonomy" id="3299023"/>
    <lineage>
        <taxon>Bacteria</taxon>
        <taxon>Bacillati</taxon>
        <taxon>Bacillota</taxon>
        <taxon>Bacilli</taxon>
        <taxon>Bacillales</taxon>
        <taxon>Bacillaceae</taxon>
        <taxon>Cytobacillus</taxon>
    </lineage>
</organism>
<sequence length="49" mass="5879">MSRDEVVLNSNREQKTNQLKTESFDRKEHVAPTIHSEELRYKNADEIYE</sequence>
<accession>A0ABW6K8T5</accession>
<reference evidence="2 3" key="1">
    <citation type="submission" date="2024-08" db="EMBL/GenBank/DDBJ databases">
        <title>Two novel Cytobacillus novel species.</title>
        <authorList>
            <person name="Liu G."/>
        </authorList>
    </citation>
    <scope>NUCLEOTIDE SEQUENCE [LARGE SCALE GENOMIC DNA]</scope>
    <source>
        <strain evidence="2 3">FJAT-54145</strain>
    </source>
</reference>
<proteinExistence type="predicted"/>
<dbReference type="Proteomes" id="UP001601059">
    <property type="component" value="Unassembled WGS sequence"/>
</dbReference>
<feature type="compositionally biased region" description="Polar residues" evidence="1">
    <location>
        <begin position="8"/>
        <end position="21"/>
    </location>
</feature>
<dbReference type="EMBL" id="JBIACK010000001">
    <property type="protein sequence ID" value="MFE8700149.1"/>
    <property type="molecule type" value="Genomic_DNA"/>
</dbReference>
<feature type="compositionally biased region" description="Basic and acidic residues" evidence="1">
    <location>
        <begin position="22"/>
        <end position="31"/>
    </location>
</feature>